<dbReference type="AlphaFoldDB" id="A0A919NK88"/>
<sequence length="267" mass="27882">MRRMDGQRVLVAAAAFAGLALTATVVVAIARQPDDEVAPVLSTAAPWQPFTPSPAVTVLPPDPLPTSVVADSPATTSPASSSPAPKPAAPILSLTVADVPATVDLAAEGTRDWVHWGLNTAEALDRKSGGTGEIQDDRGTATRGRYDNNPQLFSWTGGTPTAAATRTPTGVYSCGAGSRFTLRIPAAPSTRTLHFYAGVWMAQGQMTVSLAGKQATAGLENQQAIRTGRFTIRFRATTGNDLVVTWTATRVFHPTCGNIDMQAATLS</sequence>
<feature type="region of interest" description="Disordered" evidence="1">
    <location>
        <begin position="56"/>
        <end position="87"/>
    </location>
</feature>
<feature type="region of interest" description="Disordered" evidence="1">
    <location>
        <begin position="127"/>
        <end position="160"/>
    </location>
</feature>
<evidence type="ECO:0000256" key="1">
    <source>
        <dbReference type="SAM" id="MobiDB-lite"/>
    </source>
</evidence>
<name>A0A919NK88_9ACTN</name>
<feature type="compositionally biased region" description="Basic and acidic residues" evidence="1">
    <location>
        <begin position="135"/>
        <end position="146"/>
    </location>
</feature>
<gene>
    <name evidence="2" type="ORF">Ate02nite_27480</name>
</gene>
<dbReference type="Proteomes" id="UP000623608">
    <property type="component" value="Unassembled WGS sequence"/>
</dbReference>
<accession>A0A919NK88</accession>
<organism evidence="2 3">
    <name type="scientific">Paractinoplanes tereljensis</name>
    <dbReference type="NCBI Taxonomy" id="571912"/>
    <lineage>
        <taxon>Bacteria</taxon>
        <taxon>Bacillati</taxon>
        <taxon>Actinomycetota</taxon>
        <taxon>Actinomycetes</taxon>
        <taxon>Micromonosporales</taxon>
        <taxon>Micromonosporaceae</taxon>
        <taxon>Paractinoplanes</taxon>
    </lineage>
</organism>
<keyword evidence="3" id="KW-1185">Reference proteome</keyword>
<reference evidence="2" key="1">
    <citation type="submission" date="2021-01" db="EMBL/GenBank/DDBJ databases">
        <title>Whole genome shotgun sequence of Actinoplanes tereljensis NBRC 105297.</title>
        <authorList>
            <person name="Komaki H."/>
            <person name="Tamura T."/>
        </authorList>
    </citation>
    <scope>NUCLEOTIDE SEQUENCE</scope>
    <source>
        <strain evidence="2">NBRC 105297</strain>
    </source>
</reference>
<proteinExistence type="predicted"/>
<feature type="compositionally biased region" description="Low complexity" evidence="1">
    <location>
        <begin position="72"/>
        <end position="83"/>
    </location>
</feature>
<protein>
    <submittedName>
        <fullName evidence="2">Uncharacterized protein</fullName>
    </submittedName>
</protein>
<dbReference type="EMBL" id="BOMY01000020">
    <property type="protein sequence ID" value="GIF20018.1"/>
    <property type="molecule type" value="Genomic_DNA"/>
</dbReference>
<evidence type="ECO:0000313" key="2">
    <source>
        <dbReference type="EMBL" id="GIF20018.1"/>
    </source>
</evidence>
<evidence type="ECO:0000313" key="3">
    <source>
        <dbReference type="Proteomes" id="UP000623608"/>
    </source>
</evidence>
<comment type="caution">
    <text evidence="2">The sequence shown here is derived from an EMBL/GenBank/DDBJ whole genome shotgun (WGS) entry which is preliminary data.</text>
</comment>